<dbReference type="RefSeq" id="WP_090774631.1">
    <property type="nucleotide sequence ID" value="NZ_FMYM01000002.1"/>
</dbReference>
<organism evidence="8 9">
    <name type="scientific">Shouchella lonarensis</name>
    <dbReference type="NCBI Taxonomy" id="1464122"/>
    <lineage>
        <taxon>Bacteria</taxon>
        <taxon>Bacillati</taxon>
        <taxon>Bacillota</taxon>
        <taxon>Bacilli</taxon>
        <taxon>Bacillales</taxon>
        <taxon>Bacillaceae</taxon>
        <taxon>Shouchella</taxon>
    </lineage>
</organism>
<dbReference type="AlphaFoldDB" id="A0A1G6GUW6"/>
<dbReference type="Proteomes" id="UP000242662">
    <property type="component" value="Unassembled WGS sequence"/>
</dbReference>
<evidence type="ECO:0000259" key="7">
    <source>
        <dbReference type="PROSITE" id="PS51352"/>
    </source>
</evidence>
<evidence type="ECO:0000256" key="2">
    <source>
        <dbReference type="ARBA" id="ARBA00020570"/>
    </source>
</evidence>
<evidence type="ECO:0000256" key="1">
    <source>
        <dbReference type="ARBA" id="ARBA00008987"/>
    </source>
</evidence>
<dbReference type="OrthoDB" id="32134at2"/>
<keyword evidence="3" id="KW-0813">Transport</keyword>
<dbReference type="STRING" id="1464122.SAMN05421737_10246"/>
<dbReference type="PANTHER" id="PTHR45663:SF11">
    <property type="entry name" value="GEO12009P1"/>
    <property type="match status" value="1"/>
</dbReference>
<gene>
    <name evidence="8" type="ORF">SAMN05421737_10246</name>
</gene>
<keyword evidence="6" id="KW-0676">Redox-active center</keyword>
<comment type="similarity">
    <text evidence="1">Belongs to the thioredoxin family.</text>
</comment>
<proteinExistence type="inferred from homology"/>
<dbReference type="Pfam" id="PF00085">
    <property type="entry name" value="Thioredoxin"/>
    <property type="match status" value="1"/>
</dbReference>
<reference evidence="9" key="1">
    <citation type="submission" date="2016-09" db="EMBL/GenBank/DDBJ databases">
        <authorList>
            <person name="Varghese N."/>
            <person name="Submissions S."/>
        </authorList>
    </citation>
    <scope>NUCLEOTIDE SEQUENCE [LARGE SCALE GENOMIC DNA]</scope>
    <source>
        <strain evidence="9">25nlg</strain>
    </source>
</reference>
<dbReference type="Gene3D" id="3.40.30.10">
    <property type="entry name" value="Glutaredoxin"/>
    <property type="match status" value="1"/>
</dbReference>
<dbReference type="CDD" id="cd02947">
    <property type="entry name" value="TRX_family"/>
    <property type="match status" value="1"/>
</dbReference>
<keyword evidence="9" id="KW-1185">Reference proteome</keyword>
<dbReference type="GO" id="GO:0045454">
    <property type="term" value="P:cell redox homeostasis"/>
    <property type="evidence" value="ECO:0007669"/>
    <property type="project" value="TreeGrafter"/>
</dbReference>
<accession>A0A1G6GUW6</accession>
<dbReference type="PROSITE" id="PS51352">
    <property type="entry name" value="THIOREDOXIN_2"/>
    <property type="match status" value="1"/>
</dbReference>
<dbReference type="EMBL" id="FMYM01000002">
    <property type="protein sequence ID" value="SDB85769.1"/>
    <property type="molecule type" value="Genomic_DNA"/>
</dbReference>
<feature type="domain" description="Thioredoxin" evidence="7">
    <location>
        <begin position="24"/>
        <end position="155"/>
    </location>
</feature>
<dbReference type="InterPro" id="IPR013766">
    <property type="entry name" value="Thioredoxin_domain"/>
</dbReference>
<evidence type="ECO:0000256" key="6">
    <source>
        <dbReference type="ARBA" id="ARBA00023284"/>
    </source>
</evidence>
<keyword evidence="4" id="KW-0249">Electron transport</keyword>
<dbReference type="InterPro" id="IPR017937">
    <property type="entry name" value="Thioredoxin_CS"/>
</dbReference>
<dbReference type="GO" id="GO:0005829">
    <property type="term" value="C:cytosol"/>
    <property type="evidence" value="ECO:0007669"/>
    <property type="project" value="TreeGrafter"/>
</dbReference>
<protein>
    <recommendedName>
        <fullName evidence="2">Thioredoxin</fullName>
    </recommendedName>
</protein>
<evidence type="ECO:0000256" key="4">
    <source>
        <dbReference type="ARBA" id="ARBA00022982"/>
    </source>
</evidence>
<evidence type="ECO:0000256" key="3">
    <source>
        <dbReference type="ARBA" id="ARBA00022448"/>
    </source>
</evidence>
<keyword evidence="5" id="KW-1015">Disulfide bond</keyword>
<name>A0A1G6GUW6_9BACI</name>
<evidence type="ECO:0000313" key="8">
    <source>
        <dbReference type="EMBL" id="SDB85769.1"/>
    </source>
</evidence>
<evidence type="ECO:0000256" key="5">
    <source>
        <dbReference type="ARBA" id="ARBA00023157"/>
    </source>
</evidence>
<dbReference type="PROSITE" id="PS00194">
    <property type="entry name" value="THIOREDOXIN_1"/>
    <property type="match status" value="1"/>
</dbReference>
<dbReference type="InterPro" id="IPR036249">
    <property type="entry name" value="Thioredoxin-like_sf"/>
</dbReference>
<dbReference type="SUPFAM" id="SSF52833">
    <property type="entry name" value="Thioredoxin-like"/>
    <property type="match status" value="1"/>
</dbReference>
<sequence>MKKLLFIGGAVLLLFIVLVVLQNISQNKQLADNKLYDKEDLHPETVKQLSDKNYQNVIMPDALEKKLSTESDVVVYFFSPTCPACQQSTAPLMEAAELEGVHIDQYNLLEYEKGWEDYHIEATPTIVYFKDGEEVDRLKGVGDVTAFQTFLKQTK</sequence>
<evidence type="ECO:0000313" key="9">
    <source>
        <dbReference type="Proteomes" id="UP000242662"/>
    </source>
</evidence>
<dbReference type="GO" id="GO:0015035">
    <property type="term" value="F:protein-disulfide reductase activity"/>
    <property type="evidence" value="ECO:0007669"/>
    <property type="project" value="TreeGrafter"/>
</dbReference>
<dbReference type="PANTHER" id="PTHR45663">
    <property type="entry name" value="GEO12009P1"/>
    <property type="match status" value="1"/>
</dbReference>